<dbReference type="RefSeq" id="WP_175505520.1">
    <property type="nucleotide sequence ID" value="NZ_CP054840.1"/>
</dbReference>
<dbReference type="InterPro" id="IPR011962">
    <property type="entry name" value="dCTP_deaminase"/>
</dbReference>
<sequence length="283" mass="30674">MKLLIDAELKTHTDKNELVRDVLPENVKGCTVDLTIGAIFMPGSEAGTLGSATKPRTQLTLMQGATAVVSTNEAFCLDGSHSAVVFPASSVSLKGLLMTNPGHVDPNYHGSLHLTVINMGSEPYPLKTGDRLLRTMVFKLDGSTAKKVSSASPLTEELLARLSPDFLDVNKRVDAAAKKAIDAADRRNLLRQAMMPVIVAIVTAVLTVGSGYLSLKDKFEERIARMEIANKDLNAIVRFEQLDSKLRQIGELTPPVPLAKHIEELRAEIDALRKAQNASPKKL</sequence>
<dbReference type="SUPFAM" id="SSF51283">
    <property type="entry name" value="dUTPase-like"/>
    <property type="match status" value="1"/>
</dbReference>
<organism evidence="5 6">
    <name type="scientific">Comamonas antarctica</name>
    <dbReference type="NCBI Taxonomy" id="2743470"/>
    <lineage>
        <taxon>Bacteria</taxon>
        <taxon>Pseudomonadati</taxon>
        <taxon>Pseudomonadota</taxon>
        <taxon>Betaproteobacteria</taxon>
        <taxon>Burkholderiales</taxon>
        <taxon>Comamonadaceae</taxon>
        <taxon>Comamonas</taxon>
    </lineage>
</organism>
<keyword evidence="1" id="KW-0378">Hydrolase</keyword>
<accession>A0A6N1X8P4</accession>
<protein>
    <submittedName>
        <fullName evidence="5">Uncharacterized protein</fullName>
    </submittedName>
</protein>
<dbReference type="Proteomes" id="UP000509579">
    <property type="component" value="Chromosome"/>
</dbReference>
<dbReference type="GO" id="GO:0008829">
    <property type="term" value="F:dCTP deaminase activity"/>
    <property type="evidence" value="ECO:0007669"/>
    <property type="project" value="InterPro"/>
</dbReference>
<evidence type="ECO:0000256" key="2">
    <source>
        <dbReference type="ARBA" id="ARBA00023080"/>
    </source>
</evidence>
<evidence type="ECO:0000313" key="6">
    <source>
        <dbReference type="Proteomes" id="UP000509579"/>
    </source>
</evidence>
<dbReference type="Gene3D" id="2.70.40.10">
    <property type="match status" value="1"/>
</dbReference>
<evidence type="ECO:0000313" key="5">
    <source>
        <dbReference type="EMBL" id="QKV54723.1"/>
    </source>
</evidence>
<evidence type="ECO:0000256" key="1">
    <source>
        <dbReference type="ARBA" id="ARBA00022801"/>
    </source>
</evidence>
<dbReference type="InterPro" id="IPR036157">
    <property type="entry name" value="dUTPase-like_sf"/>
</dbReference>
<evidence type="ECO:0000256" key="3">
    <source>
        <dbReference type="SAM" id="Coils"/>
    </source>
</evidence>
<keyword evidence="6" id="KW-1185">Reference proteome</keyword>
<dbReference type="EMBL" id="CP054840">
    <property type="protein sequence ID" value="QKV54723.1"/>
    <property type="molecule type" value="Genomic_DNA"/>
</dbReference>
<keyword evidence="3" id="KW-0175">Coiled coil</keyword>
<keyword evidence="2" id="KW-0546">Nucleotide metabolism</keyword>
<dbReference type="Pfam" id="PF22769">
    <property type="entry name" value="DCD"/>
    <property type="match status" value="1"/>
</dbReference>
<keyword evidence="4" id="KW-0472">Membrane</keyword>
<name>A0A6N1X8P4_9BURK</name>
<reference evidence="5 6" key="1">
    <citation type="submission" date="2020-06" db="EMBL/GenBank/DDBJ databases">
        <title>Acidovorax antarctica sp. nov., isolated from Corinth ice sheet soil, Antarctic Fields Peninsula.</title>
        <authorList>
            <person name="Xu Q."/>
            <person name="Peng F."/>
        </authorList>
    </citation>
    <scope>NUCLEOTIDE SEQUENCE [LARGE SCALE GENOMIC DNA]</scope>
    <source>
        <strain evidence="5 6">16-35-5</strain>
    </source>
</reference>
<dbReference type="AlphaFoldDB" id="A0A6N1X8P4"/>
<dbReference type="GO" id="GO:0006229">
    <property type="term" value="P:dUTP biosynthetic process"/>
    <property type="evidence" value="ECO:0007669"/>
    <property type="project" value="InterPro"/>
</dbReference>
<evidence type="ECO:0000256" key="4">
    <source>
        <dbReference type="SAM" id="Phobius"/>
    </source>
</evidence>
<dbReference type="InterPro" id="IPR033704">
    <property type="entry name" value="dUTPase_trimeric"/>
</dbReference>
<gene>
    <name evidence="5" type="ORF">HUK68_18490</name>
</gene>
<keyword evidence="4" id="KW-0812">Transmembrane</keyword>
<proteinExistence type="predicted"/>
<dbReference type="KEGG" id="aant:HUK68_18490"/>
<keyword evidence="4" id="KW-1133">Transmembrane helix</keyword>
<feature type="transmembrane region" description="Helical" evidence="4">
    <location>
        <begin position="193"/>
        <end position="215"/>
    </location>
</feature>
<dbReference type="CDD" id="cd07557">
    <property type="entry name" value="trimeric_dUTPase"/>
    <property type="match status" value="1"/>
</dbReference>
<feature type="coiled-coil region" evidence="3">
    <location>
        <begin position="216"/>
        <end position="278"/>
    </location>
</feature>